<dbReference type="PROSITE" id="PS51257">
    <property type="entry name" value="PROKAR_LIPOPROTEIN"/>
    <property type="match status" value="1"/>
</dbReference>
<evidence type="ECO:0000313" key="2">
    <source>
        <dbReference type="EMBL" id="AAC70052.1"/>
    </source>
</evidence>
<reference evidence="2" key="1">
    <citation type="journal article" date="1998" name="Infect. Immun.">
        <title>Molecular analysis of sequence heterogeneity among genes encoding decorin binding proteins A and B of Borrelia burgdorferi sensu lato.</title>
        <authorList>
            <person name="Roberts W.C."/>
            <person name="Mullikin B.A."/>
            <person name="Lathigra R."/>
            <person name="Hanson M.S."/>
        </authorList>
    </citation>
    <scope>NUCLEOTIDE SEQUENCE</scope>
    <source>
        <strain evidence="2">IPF</strain>
    </source>
</reference>
<dbReference type="Gene3D" id="1.20.1420.40">
    <property type="entry name" value="Decorin-binding protein"/>
    <property type="match status" value="1"/>
</dbReference>
<dbReference type="InterPro" id="IPR038353">
    <property type="entry name" value="Decorin-db_sf"/>
</dbReference>
<gene>
    <name evidence="2" type="primary">dbpA</name>
</gene>
<accession>Q9ZH89</accession>
<dbReference type="NCBIfam" id="NF033713">
    <property type="entry name" value="DbpA"/>
    <property type="match status" value="1"/>
</dbReference>
<dbReference type="AlphaFoldDB" id="Q9ZH89"/>
<keyword evidence="1" id="KW-0732">Signal</keyword>
<name>Q9ZH89_BORAF</name>
<dbReference type="EMBL" id="AF069274">
    <property type="protein sequence ID" value="AAC70052.1"/>
    <property type="molecule type" value="Genomic_DNA"/>
</dbReference>
<feature type="signal peptide" evidence="1">
    <location>
        <begin position="1"/>
        <end position="27"/>
    </location>
</feature>
<protein>
    <submittedName>
        <fullName evidence="2">Decorin binding protein A</fullName>
    </submittedName>
</protein>
<dbReference type="InterPro" id="IPR054923">
    <property type="entry name" value="Decorin_bind_prot_A"/>
</dbReference>
<evidence type="ECO:0000256" key="1">
    <source>
        <dbReference type="SAM" id="SignalP"/>
    </source>
</evidence>
<feature type="chain" id="PRO_5004337428" evidence="1">
    <location>
        <begin position="28"/>
        <end position="170"/>
    </location>
</feature>
<proteinExistence type="predicted"/>
<dbReference type="InterPro" id="IPR003332">
    <property type="entry name" value="Decorin-bd"/>
</dbReference>
<dbReference type="Pfam" id="PF02352">
    <property type="entry name" value="Decorin_bind"/>
    <property type="match status" value="1"/>
</dbReference>
<organism evidence="2">
    <name type="scientific">Borreliella afzelii</name>
    <name type="common">Borrelia afzelii</name>
    <dbReference type="NCBI Taxonomy" id="29518"/>
    <lineage>
        <taxon>Bacteria</taxon>
        <taxon>Pseudomonadati</taxon>
        <taxon>Spirochaetota</taxon>
        <taxon>Spirochaetia</taxon>
        <taxon>Spirochaetales</taxon>
        <taxon>Borreliaceae</taxon>
        <taxon>Borreliella</taxon>
    </lineage>
</organism>
<sequence>MIKYNKIILTLTLLASLLAACSLTGKARLESSVKDITNEIDKAIKAAKDAGVNTDAFTETQTGGKVAGSQIRDAKKLVADLTIEFLKATKEEAITFKENGAGEDEFSGIYDLIYRTAEAVEKIGMKVKQAVEEAAKENPKTTADGIIAIVKVMEVKVENIRKKQKQTKDK</sequence>